<dbReference type="GO" id="GO:0005737">
    <property type="term" value="C:cytoplasm"/>
    <property type="evidence" value="ECO:0007669"/>
    <property type="project" value="TreeGrafter"/>
</dbReference>
<gene>
    <name evidence="12" type="primary">trpB</name>
    <name evidence="14" type="ORF">CUJ83_11795</name>
</gene>
<sequence>MIVEGVLMAENIIKVTLDVDELPKTWYNILPDLPEPLPAALHPATKEPLRPEEWEALFPKGLVRQELSEETDIRIPDEVREALIRIGRPTPLYRAKRLEDALKTPARIYYKREDVSPAGSHKPNTAIAQAYFNYSEGIEHLTTETGAGQWGSALSAAASYFGMKCTVFMVRSSYDSKPYRKYVMKLFGADVIPSPSDTTEYGRCMLKKDPGCSGSLGIAISEAIEIAMKSERTKYSLGSVLNHVMLHQTVIGLETKKQLEKIGEKPDKLIACVGGGSNFAGFTFPFIRDKMKGKNDIRFIAVEPKSVPSLTGVAEGTSRYEYDFGDTAGMTPLLKMHTLGHDFIPETIHAGGLRYHGMAPTVSLLYDHGIIDAEAIGQEDTFTASRLFTRTEGIIPAPESSHAIASAISHALECKKTGDPGVIVFNLSGHGLLDLQNYANIFSL</sequence>
<dbReference type="InterPro" id="IPR001926">
    <property type="entry name" value="TrpB-like_PALP"/>
</dbReference>
<name>A0AAP2W5M6_9EURY</name>
<comment type="pathway">
    <text evidence="3 12">Amino-acid biosynthesis; L-tryptophan biosynthesis; L-tryptophan from chorismate: step 5/5.</text>
</comment>
<evidence type="ECO:0000256" key="4">
    <source>
        <dbReference type="ARBA" id="ARBA00009982"/>
    </source>
</evidence>
<dbReference type="PANTHER" id="PTHR48077:SF6">
    <property type="entry name" value="TRYPTOPHAN SYNTHASE"/>
    <property type="match status" value="1"/>
</dbReference>
<evidence type="ECO:0000256" key="7">
    <source>
        <dbReference type="ARBA" id="ARBA00022822"/>
    </source>
</evidence>
<evidence type="ECO:0000313" key="14">
    <source>
        <dbReference type="EMBL" id="MCD1295680.1"/>
    </source>
</evidence>
<evidence type="ECO:0000256" key="5">
    <source>
        <dbReference type="ARBA" id="ARBA00011270"/>
    </source>
</evidence>
<comment type="similarity">
    <text evidence="4 12">Belongs to the TrpB family.</text>
</comment>
<dbReference type="Pfam" id="PF00291">
    <property type="entry name" value="PALP"/>
    <property type="match status" value="1"/>
</dbReference>
<keyword evidence="9 12" id="KW-0057">Aromatic amino acid biosynthesis</keyword>
<evidence type="ECO:0000256" key="11">
    <source>
        <dbReference type="ARBA" id="ARBA00049047"/>
    </source>
</evidence>
<evidence type="ECO:0000256" key="1">
    <source>
        <dbReference type="ARBA" id="ARBA00001933"/>
    </source>
</evidence>
<dbReference type="InterPro" id="IPR036052">
    <property type="entry name" value="TrpB-like_PALP_sf"/>
</dbReference>
<comment type="catalytic activity">
    <reaction evidence="11 12">
        <text>(1S,2R)-1-C-(indol-3-yl)glycerol 3-phosphate + L-serine = D-glyceraldehyde 3-phosphate + L-tryptophan + H2O</text>
        <dbReference type="Rhea" id="RHEA:10532"/>
        <dbReference type="ChEBI" id="CHEBI:15377"/>
        <dbReference type="ChEBI" id="CHEBI:33384"/>
        <dbReference type="ChEBI" id="CHEBI:57912"/>
        <dbReference type="ChEBI" id="CHEBI:58866"/>
        <dbReference type="ChEBI" id="CHEBI:59776"/>
        <dbReference type="EC" id="4.2.1.20"/>
    </reaction>
</comment>
<dbReference type="Proteomes" id="UP001320159">
    <property type="component" value="Unassembled WGS sequence"/>
</dbReference>
<evidence type="ECO:0000256" key="2">
    <source>
        <dbReference type="ARBA" id="ARBA00002786"/>
    </source>
</evidence>
<dbReference type="GO" id="GO:0030170">
    <property type="term" value="F:pyridoxal phosphate binding"/>
    <property type="evidence" value="ECO:0007669"/>
    <property type="project" value="InterPro"/>
</dbReference>
<dbReference type="CDD" id="cd06446">
    <property type="entry name" value="Trp-synth_B"/>
    <property type="match status" value="1"/>
</dbReference>
<dbReference type="NCBIfam" id="NF009057">
    <property type="entry name" value="PRK12391.1"/>
    <property type="match status" value="1"/>
</dbReference>
<evidence type="ECO:0000256" key="12">
    <source>
        <dbReference type="HAMAP-Rule" id="MF_00133"/>
    </source>
</evidence>
<accession>A0AAP2W5M6</accession>
<comment type="caution">
    <text evidence="14">The sequence shown here is derived from an EMBL/GenBank/DDBJ whole genome shotgun (WGS) entry which is preliminary data.</text>
</comment>
<dbReference type="InterPro" id="IPR006316">
    <property type="entry name" value="Trp_synth_b-like"/>
</dbReference>
<dbReference type="HAMAP" id="MF_00133">
    <property type="entry name" value="Trp_synth_beta"/>
    <property type="match status" value="1"/>
</dbReference>
<dbReference type="GO" id="GO:0052684">
    <property type="term" value="F:L-serine hydro-lyase (adding indole, L-tryptophan-forming) activity"/>
    <property type="evidence" value="ECO:0007669"/>
    <property type="project" value="TreeGrafter"/>
</dbReference>
<dbReference type="PIRSF" id="PIRSF500824">
    <property type="entry name" value="TrpB_prok"/>
    <property type="match status" value="1"/>
</dbReference>
<keyword evidence="8 12" id="KW-0663">Pyridoxal phosphate</keyword>
<keyword evidence="15" id="KW-1185">Reference proteome</keyword>
<dbReference type="PIRSF" id="PIRSF001413">
    <property type="entry name" value="Trp_syn_beta"/>
    <property type="match status" value="1"/>
</dbReference>
<reference evidence="14 15" key="1">
    <citation type="submission" date="2017-11" db="EMBL/GenBank/DDBJ databases">
        <title>Isolation and Characterization of Family Methanocellaceae Species from Potential Methane Hydrate Area Offshore Southwestern Taiwan.</title>
        <authorList>
            <person name="Zhang W.-L."/>
            <person name="Chen W.-C."/>
            <person name="Lai M.-C."/>
            <person name="Chen S.-C."/>
        </authorList>
    </citation>
    <scope>NUCLEOTIDE SEQUENCE [LARGE SCALE GENOMIC DNA]</scope>
    <source>
        <strain evidence="14 15">CWC-04</strain>
    </source>
</reference>
<dbReference type="Gene3D" id="3.40.50.1100">
    <property type="match status" value="2"/>
</dbReference>
<dbReference type="InterPro" id="IPR006654">
    <property type="entry name" value="Trp_synth_beta"/>
</dbReference>
<keyword evidence="7 12" id="KW-0822">Tryptophan biosynthesis</keyword>
<dbReference type="AlphaFoldDB" id="A0AAP2W5M6"/>
<feature type="modified residue" description="N6-(pyridoxal phosphate)lysine" evidence="12">
    <location>
        <position position="122"/>
    </location>
</feature>
<keyword evidence="6 12" id="KW-0028">Amino-acid biosynthesis</keyword>
<evidence type="ECO:0000256" key="6">
    <source>
        <dbReference type="ARBA" id="ARBA00022605"/>
    </source>
</evidence>
<dbReference type="EMBL" id="PGCK01000010">
    <property type="protein sequence ID" value="MCD1295680.1"/>
    <property type="molecule type" value="Genomic_DNA"/>
</dbReference>
<evidence type="ECO:0000256" key="8">
    <source>
        <dbReference type="ARBA" id="ARBA00022898"/>
    </source>
</evidence>
<evidence type="ECO:0000256" key="10">
    <source>
        <dbReference type="ARBA" id="ARBA00023239"/>
    </source>
</evidence>
<dbReference type="PANTHER" id="PTHR48077">
    <property type="entry name" value="TRYPTOPHAN SYNTHASE-RELATED"/>
    <property type="match status" value="1"/>
</dbReference>
<dbReference type="InterPro" id="IPR006653">
    <property type="entry name" value="Trp_synth_b_CS"/>
</dbReference>
<dbReference type="PROSITE" id="PS00168">
    <property type="entry name" value="TRP_SYNTHASE_BETA"/>
    <property type="match status" value="1"/>
</dbReference>
<keyword evidence="10 12" id="KW-0456">Lyase</keyword>
<comment type="cofactor">
    <cofactor evidence="1 12">
        <name>pyridoxal 5'-phosphate</name>
        <dbReference type="ChEBI" id="CHEBI:597326"/>
    </cofactor>
</comment>
<dbReference type="SUPFAM" id="SSF53686">
    <property type="entry name" value="Tryptophan synthase beta subunit-like PLP-dependent enzymes"/>
    <property type="match status" value="1"/>
</dbReference>
<evidence type="ECO:0000256" key="3">
    <source>
        <dbReference type="ARBA" id="ARBA00004733"/>
    </source>
</evidence>
<organism evidence="14 15">
    <name type="scientific">Methanooceanicella nereidis</name>
    <dbReference type="NCBI Taxonomy" id="2052831"/>
    <lineage>
        <taxon>Archaea</taxon>
        <taxon>Methanobacteriati</taxon>
        <taxon>Methanobacteriota</taxon>
        <taxon>Stenosarchaea group</taxon>
        <taxon>Methanomicrobia</taxon>
        <taxon>Methanocellales</taxon>
        <taxon>Methanocellaceae</taxon>
        <taxon>Methanooceanicella</taxon>
    </lineage>
</organism>
<evidence type="ECO:0000259" key="13">
    <source>
        <dbReference type="Pfam" id="PF00291"/>
    </source>
</evidence>
<protein>
    <recommendedName>
        <fullName evidence="12">Tryptophan synthase beta chain</fullName>
        <ecNumber evidence="12">4.2.1.20</ecNumber>
    </recommendedName>
</protein>
<dbReference type="NCBIfam" id="TIGR01415">
    <property type="entry name" value="trpB_rel"/>
    <property type="match status" value="1"/>
</dbReference>
<dbReference type="EC" id="4.2.1.20" evidence="12"/>
<evidence type="ECO:0000256" key="9">
    <source>
        <dbReference type="ARBA" id="ARBA00023141"/>
    </source>
</evidence>
<comment type="function">
    <text evidence="2 12">The beta subunit is responsible for the synthesis of L-tryptophan from indole and L-serine.</text>
</comment>
<dbReference type="GO" id="GO:0004834">
    <property type="term" value="F:tryptophan synthase activity"/>
    <property type="evidence" value="ECO:0007669"/>
    <property type="project" value="UniProtKB-UniRule"/>
</dbReference>
<evidence type="ECO:0000313" key="15">
    <source>
        <dbReference type="Proteomes" id="UP001320159"/>
    </source>
</evidence>
<comment type="subunit">
    <text evidence="5 12">Tetramer of two alpha and two beta chains.</text>
</comment>
<dbReference type="InterPro" id="IPR023026">
    <property type="entry name" value="Trp_synth_beta/beta-like"/>
</dbReference>
<proteinExistence type="inferred from homology"/>
<feature type="domain" description="Tryptophan synthase beta chain-like PALP" evidence="13">
    <location>
        <begin position="87"/>
        <end position="429"/>
    </location>
</feature>